<dbReference type="InterPro" id="IPR042557">
    <property type="entry name" value="SCO4226"/>
</dbReference>
<evidence type="ECO:0000313" key="6">
    <source>
        <dbReference type="Proteomes" id="UP000837803"/>
    </source>
</evidence>
<name>A0ABM9AWQ8_9BACT</name>
<dbReference type="PANTHER" id="PTHR46796:SF13">
    <property type="entry name" value="HTH-TYPE TRANSCRIPTIONAL ACTIVATOR RHAS"/>
    <property type="match status" value="1"/>
</dbReference>
<sequence>MPLYMDIHVMDTEELLADDVAKAHIEDLKVEERHDVQQLKYWVDTTNKKVFCLMRGPNKAACHAVHRESHGMTACNIVELSEDESRFLLLGSSKNDLAYAESGALDPGYRTLLRLDVIGAAGEGQRIGREVHELIRREEGHVIPLPGAEILAYFSAADRALDCGRALVGLLAGAGPSLEFTLGILTDQILDPESTHLFDEAKQRLRDLARIGLANYVLVDGTTLAMAEASDARLEHIAVGLTVLAPEQLTFLKRALSAVEEEIGSVEFSVARLASRLGISKATTYRTLTRLLDLSPREFIQRIRLHRSLELLRAGGATVAEVAYAVGFSSPSYFTRAFKARFGMLPSDWQQGRG</sequence>
<evidence type="ECO:0000256" key="1">
    <source>
        <dbReference type="ARBA" id="ARBA00023015"/>
    </source>
</evidence>
<accession>A0ABM9AWQ8</accession>
<dbReference type="RefSeq" id="WP_238749289.1">
    <property type="nucleotide sequence ID" value="NZ_CAKLPZ010000001.1"/>
</dbReference>
<organism evidence="5 6">
    <name type="scientific">Neolewinella maritima</name>
    <dbReference type="NCBI Taxonomy" id="1383882"/>
    <lineage>
        <taxon>Bacteria</taxon>
        <taxon>Pseudomonadati</taxon>
        <taxon>Bacteroidota</taxon>
        <taxon>Saprospiria</taxon>
        <taxon>Saprospirales</taxon>
        <taxon>Lewinellaceae</taxon>
        <taxon>Neolewinella</taxon>
    </lineage>
</organism>
<dbReference type="InterPro" id="IPR018062">
    <property type="entry name" value="HTH_AraC-typ_CS"/>
</dbReference>
<keyword evidence="3" id="KW-0804">Transcription</keyword>
<protein>
    <submittedName>
        <fullName evidence="5">HTH-type transcriptional activator RhaS</fullName>
    </submittedName>
</protein>
<dbReference type="InterPro" id="IPR018060">
    <property type="entry name" value="HTH_AraC"/>
</dbReference>
<dbReference type="InterPro" id="IPR009057">
    <property type="entry name" value="Homeodomain-like_sf"/>
</dbReference>
<dbReference type="PROSITE" id="PS01124">
    <property type="entry name" value="HTH_ARAC_FAMILY_2"/>
    <property type="match status" value="1"/>
</dbReference>
<reference evidence="5" key="1">
    <citation type="submission" date="2021-12" db="EMBL/GenBank/DDBJ databases">
        <authorList>
            <person name="Rodrigo-Torres L."/>
            <person name="Arahal R. D."/>
            <person name="Lucena T."/>
        </authorList>
    </citation>
    <scope>NUCLEOTIDE SEQUENCE</scope>
    <source>
        <strain evidence="5">CECT 8419</strain>
    </source>
</reference>
<evidence type="ECO:0000313" key="5">
    <source>
        <dbReference type="EMBL" id="CAH0999092.1"/>
    </source>
</evidence>
<proteinExistence type="predicted"/>
<dbReference type="Gene3D" id="1.10.10.60">
    <property type="entry name" value="Homeodomain-like"/>
    <property type="match status" value="1"/>
</dbReference>
<gene>
    <name evidence="5" type="primary">rhaS_1</name>
    <name evidence="5" type="ORF">LEM8419_00387</name>
</gene>
<dbReference type="InterPro" id="IPR025336">
    <property type="entry name" value="SCO4226-like"/>
</dbReference>
<evidence type="ECO:0000259" key="4">
    <source>
        <dbReference type="PROSITE" id="PS01124"/>
    </source>
</evidence>
<dbReference type="Gene3D" id="3.30.70.3090">
    <property type="entry name" value="ORF SCO4226, nickel-binding ferredoxin-like monomer"/>
    <property type="match status" value="1"/>
</dbReference>
<dbReference type="InterPro" id="IPR020449">
    <property type="entry name" value="Tscrpt_reg_AraC-type_HTH"/>
</dbReference>
<feature type="domain" description="HTH araC/xylS-type" evidence="4">
    <location>
        <begin position="253"/>
        <end position="352"/>
    </location>
</feature>
<keyword evidence="1" id="KW-0805">Transcription regulation</keyword>
<dbReference type="SUPFAM" id="SSF46689">
    <property type="entry name" value="Homeodomain-like"/>
    <property type="match status" value="1"/>
</dbReference>
<dbReference type="PROSITE" id="PS00041">
    <property type="entry name" value="HTH_ARAC_FAMILY_1"/>
    <property type="match status" value="1"/>
</dbReference>
<comment type="caution">
    <text evidence="5">The sequence shown here is derived from an EMBL/GenBank/DDBJ whole genome shotgun (WGS) entry which is preliminary data.</text>
</comment>
<keyword evidence="6" id="KW-1185">Reference proteome</keyword>
<dbReference type="InterPro" id="IPR050204">
    <property type="entry name" value="AraC_XylS_family_regulators"/>
</dbReference>
<dbReference type="Pfam" id="PF14026">
    <property type="entry name" value="SCO4226-like"/>
    <property type="match status" value="1"/>
</dbReference>
<dbReference type="SMART" id="SM00342">
    <property type="entry name" value="HTH_ARAC"/>
    <property type="match status" value="1"/>
</dbReference>
<dbReference type="PRINTS" id="PR00032">
    <property type="entry name" value="HTHARAC"/>
</dbReference>
<dbReference type="PANTHER" id="PTHR46796">
    <property type="entry name" value="HTH-TYPE TRANSCRIPTIONAL ACTIVATOR RHAS-RELATED"/>
    <property type="match status" value="1"/>
</dbReference>
<dbReference type="EMBL" id="CAKLPZ010000001">
    <property type="protein sequence ID" value="CAH0999092.1"/>
    <property type="molecule type" value="Genomic_DNA"/>
</dbReference>
<keyword evidence="2" id="KW-0238">DNA-binding</keyword>
<dbReference type="Proteomes" id="UP000837803">
    <property type="component" value="Unassembled WGS sequence"/>
</dbReference>
<evidence type="ECO:0000256" key="2">
    <source>
        <dbReference type="ARBA" id="ARBA00023125"/>
    </source>
</evidence>
<dbReference type="Pfam" id="PF12833">
    <property type="entry name" value="HTH_18"/>
    <property type="match status" value="1"/>
</dbReference>
<evidence type="ECO:0000256" key="3">
    <source>
        <dbReference type="ARBA" id="ARBA00023163"/>
    </source>
</evidence>